<comment type="caution">
    <text evidence="1">The sequence shown here is derived from an EMBL/GenBank/DDBJ whole genome shotgun (WGS) entry which is preliminary data.</text>
</comment>
<dbReference type="EMBL" id="JBBPBK010000012">
    <property type="protein sequence ID" value="KAK9273238.1"/>
    <property type="molecule type" value="Genomic_DNA"/>
</dbReference>
<dbReference type="Proteomes" id="UP001415857">
    <property type="component" value="Unassembled WGS sequence"/>
</dbReference>
<dbReference type="GO" id="GO:0030687">
    <property type="term" value="C:preribosome, large subunit precursor"/>
    <property type="evidence" value="ECO:0007669"/>
    <property type="project" value="TreeGrafter"/>
</dbReference>
<protein>
    <submittedName>
        <fullName evidence="1">Uncharacterized protein</fullName>
    </submittedName>
</protein>
<dbReference type="PANTHER" id="PTHR15002:SF0">
    <property type="entry name" value="RIBOSOMAL BIOGENESIS PROTEIN LAS1L"/>
    <property type="match status" value="1"/>
</dbReference>
<evidence type="ECO:0000313" key="1">
    <source>
        <dbReference type="EMBL" id="KAK9273238.1"/>
    </source>
</evidence>
<dbReference type="GO" id="GO:0000470">
    <property type="term" value="P:maturation of LSU-rRNA"/>
    <property type="evidence" value="ECO:0007669"/>
    <property type="project" value="TreeGrafter"/>
</dbReference>
<gene>
    <name evidence="1" type="ORF">L1049_018045</name>
</gene>
<dbReference type="PANTHER" id="PTHR15002">
    <property type="entry name" value="RIBOSOMAL BIOGENESIS PROTEIN LAS1L"/>
    <property type="match status" value="1"/>
</dbReference>
<proteinExistence type="predicted"/>
<evidence type="ECO:0000313" key="2">
    <source>
        <dbReference type="Proteomes" id="UP001415857"/>
    </source>
</evidence>
<name>A0AAP0R9K6_LIQFO</name>
<dbReference type="GO" id="GO:0000460">
    <property type="term" value="P:maturation of 5.8S rRNA"/>
    <property type="evidence" value="ECO:0007669"/>
    <property type="project" value="TreeGrafter"/>
</dbReference>
<keyword evidence="2" id="KW-1185">Reference proteome</keyword>
<dbReference type="GO" id="GO:0004519">
    <property type="term" value="F:endonuclease activity"/>
    <property type="evidence" value="ECO:0007669"/>
    <property type="project" value="InterPro"/>
</dbReference>
<organism evidence="1 2">
    <name type="scientific">Liquidambar formosana</name>
    <name type="common">Formosan gum</name>
    <dbReference type="NCBI Taxonomy" id="63359"/>
    <lineage>
        <taxon>Eukaryota</taxon>
        <taxon>Viridiplantae</taxon>
        <taxon>Streptophyta</taxon>
        <taxon>Embryophyta</taxon>
        <taxon>Tracheophyta</taxon>
        <taxon>Spermatophyta</taxon>
        <taxon>Magnoliopsida</taxon>
        <taxon>eudicotyledons</taxon>
        <taxon>Gunneridae</taxon>
        <taxon>Pentapetalae</taxon>
        <taxon>Saxifragales</taxon>
        <taxon>Altingiaceae</taxon>
        <taxon>Liquidambar</taxon>
    </lineage>
</organism>
<dbReference type="AlphaFoldDB" id="A0AAP0R9K6"/>
<reference evidence="1 2" key="1">
    <citation type="journal article" date="2024" name="Plant J.">
        <title>Genome sequences and population genomics reveal climatic adaptation and genomic divergence between two closely related sweetgum species.</title>
        <authorList>
            <person name="Xu W.Q."/>
            <person name="Ren C.Q."/>
            <person name="Zhang X.Y."/>
            <person name="Comes H.P."/>
            <person name="Liu X.H."/>
            <person name="Li Y.G."/>
            <person name="Kettle C.J."/>
            <person name="Jalonen R."/>
            <person name="Gaisberger H."/>
            <person name="Ma Y.Z."/>
            <person name="Qiu Y.X."/>
        </authorList>
    </citation>
    <scope>NUCLEOTIDE SEQUENCE [LARGE SCALE GENOMIC DNA]</scope>
    <source>
        <strain evidence="1">Hangzhou</strain>
    </source>
</reference>
<sequence length="208" mass="23221">MGSALLLAQMTGNSSFIEKLNKLSLLGLPNLDITEENSPLMNSENLLIQQEDFIRQAAEKLDLVKLRRMKGKIVKTTDGDVGNNKRWVIAKSWNPCPIGMLPRILGSSGRLPVLECDDDRTKVVESSERKKPFELNRCGGKREASCDTELLDKSVKRMRETGDGYCASEGKEDMLFEGVEGRLMIGGFWKKVGEEDLLAIKSAIRIFV</sequence>
<dbReference type="InterPro" id="IPR007174">
    <property type="entry name" value="Las1"/>
</dbReference>
<accession>A0AAP0R9K6</accession>
<dbReference type="GO" id="GO:0090730">
    <property type="term" value="C:Las1 complex"/>
    <property type="evidence" value="ECO:0007669"/>
    <property type="project" value="InterPro"/>
</dbReference>